<dbReference type="RefSeq" id="WP_093993160.1">
    <property type="nucleotide sequence ID" value="NZ_FXZK01000006.1"/>
</dbReference>
<proteinExistence type="predicted"/>
<dbReference type="InterPro" id="IPR050706">
    <property type="entry name" value="Cyclic-di-GMP_PDE-like"/>
</dbReference>
<dbReference type="InterPro" id="IPR001633">
    <property type="entry name" value="EAL_dom"/>
</dbReference>
<evidence type="ECO:0000259" key="3">
    <source>
        <dbReference type="PROSITE" id="PS50887"/>
    </source>
</evidence>
<feature type="transmembrane region" description="Helical" evidence="1">
    <location>
        <begin position="168"/>
        <end position="187"/>
    </location>
</feature>
<dbReference type="InterPro" id="IPR035919">
    <property type="entry name" value="EAL_sf"/>
</dbReference>
<feature type="domain" description="EAL" evidence="2">
    <location>
        <begin position="384"/>
        <end position="639"/>
    </location>
</feature>
<feature type="transmembrane region" description="Helical" evidence="1">
    <location>
        <begin position="109"/>
        <end position="126"/>
    </location>
</feature>
<keyword evidence="5" id="KW-1185">Reference proteome</keyword>
<dbReference type="PANTHER" id="PTHR33121:SF70">
    <property type="entry name" value="SIGNALING PROTEIN YKOW"/>
    <property type="match status" value="1"/>
</dbReference>
<dbReference type="Pfam" id="PF00563">
    <property type="entry name" value="EAL"/>
    <property type="match status" value="1"/>
</dbReference>
<dbReference type="EMBL" id="FXZK01000006">
    <property type="protein sequence ID" value="SMY08975.1"/>
    <property type="molecule type" value="Genomic_DNA"/>
</dbReference>
<keyword evidence="1" id="KW-1133">Transmembrane helix</keyword>
<organism evidence="4 5">
    <name type="scientific">Flavimaricola marinus</name>
    <dbReference type="NCBI Taxonomy" id="1819565"/>
    <lineage>
        <taxon>Bacteria</taxon>
        <taxon>Pseudomonadati</taxon>
        <taxon>Pseudomonadota</taxon>
        <taxon>Alphaproteobacteria</taxon>
        <taxon>Rhodobacterales</taxon>
        <taxon>Paracoccaceae</taxon>
        <taxon>Flavimaricola</taxon>
    </lineage>
</organism>
<gene>
    <name evidence="4" type="primary">cph2_3</name>
    <name evidence="4" type="ORF">LOM8899_03135</name>
</gene>
<dbReference type="CDD" id="cd01949">
    <property type="entry name" value="GGDEF"/>
    <property type="match status" value="1"/>
</dbReference>
<dbReference type="SUPFAM" id="SSF141868">
    <property type="entry name" value="EAL domain-like"/>
    <property type="match status" value="1"/>
</dbReference>
<dbReference type="SMART" id="SM00267">
    <property type="entry name" value="GGDEF"/>
    <property type="match status" value="1"/>
</dbReference>
<keyword evidence="1" id="KW-0812">Transmembrane</keyword>
<dbReference type="Gene3D" id="3.20.20.450">
    <property type="entry name" value="EAL domain"/>
    <property type="match status" value="1"/>
</dbReference>
<dbReference type="CDD" id="cd01948">
    <property type="entry name" value="EAL"/>
    <property type="match status" value="1"/>
</dbReference>
<dbReference type="InterPro" id="IPR029787">
    <property type="entry name" value="Nucleotide_cyclase"/>
</dbReference>
<name>A0A238LHV4_9RHOB</name>
<dbReference type="InterPro" id="IPR043128">
    <property type="entry name" value="Rev_trsase/Diguanyl_cyclase"/>
</dbReference>
<dbReference type="Pfam" id="PF00990">
    <property type="entry name" value="GGDEF"/>
    <property type="match status" value="1"/>
</dbReference>
<dbReference type="Proteomes" id="UP000201613">
    <property type="component" value="Unassembled WGS sequence"/>
</dbReference>
<evidence type="ECO:0000313" key="5">
    <source>
        <dbReference type="Proteomes" id="UP000201613"/>
    </source>
</evidence>
<dbReference type="NCBIfam" id="TIGR00254">
    <property type="entry name" value="GGDEF"/>
    <property type="match status" value="1"/>
</dbReference>
<feature type="transmembrane region" description="Helical" evidence="1">
    <location>
        <begin position="77"/>
        <end position="97"/>
    </location>
</feature>
<reference evidence="4 5" key="1">
    <citation type="submission" date="2017-05" db="EMBL/GenBank/DDBJ databases">
        <authorList>
            <person name="Song R."/>
            <person name="Chenine A.L."/>
            <person name="Ruprecht R.M."/>
        </authorList>
    </citation>
    <scope>NUCLEOTIDE SEQUENCE [LARGE SCALE GENOMIC DNA]</scope>
    <source>
        <strain evidence="4 5">CECT 8899</strain>
    </source>
</reference>
<accession>A0A238LHV4</accession>
<evidence type="ECO:0000259" key="2">
    <source>
        <dbReference type="PROSITE" id="PS50883"/>
    </source>
</evidence>
<evidence type="ECO:0000313" key="4">
    <source>
        <dbReference type="EMBL" id="SMY08975.1"/>
    </source>
</evidence>
<dbReference type="PANTHER" id="PTHR33121">
    <property type="entry name" value="CYCLIC DI-GMP PHOSPHODIESTERASE PDEF"/>
    <property type="match status" value="1"/>
</dbReference>
<dbReference type="OrthoDB" id="9814202at2"/>
<dbReference type="GO" id="GO:0071111">
    <property type="term" value="F:cyclic-guanylate-specific phosphodiesterase activity"/>
    <property type="evidence" value="ECO:0007669"/>
    <property type="project" value="InterPro"/>
</dbReference>
<feature type="domain" description="GGDEF" evidence="3">
    <location>
        <begin position="243"/>
        <end position="376"/>
    </location>
</feature>
<dbReference type="Gene3D" id="3.30.70.270">
    <property type="match status" value="1"/>
</dbReference>
<dbReference type="SUPFAM" id="SSF55073">
    <property type="entry name" value="Nucleotide cyclase"/>
    <property type="match status" value="1"/>
</dbReference>
<evidence type="ECO:0000256" key="1">
    <source>
        <dbReference type="SAM" id="Phobius"/>
    </source>
</evidence>
<protein>
    <submittedName>
        <fullName evidence="4">Phytochrome-like protein cph2</fullName>
    </submittedName>
</protein>
<keyword evidence="1" id="KW-0472">Membrane</keyword>
<dbReference type="SMART" id="SM00052">
    <property type="entry name" value="EAL"/>
    <property type="match status" value="1"/>
</dbReference>
<dbReference type="AlphaFoldDB" id="A0A238LHV4"/>
<dbReference type="PROSITE" id="PS50883">
    <property type="entry name" value="EAL"/>
    <property type="match status" value="1"/>
</dbReference>
<feature type="transmembrane region" description="Helical" evidence="1">
    <location>
        <begin position="138"/>
        <end position="156"/>
    </location>
</feature>
<sequence length="647" mass="70670">MTQAETLLDTLQNELMLVMQVSMRDLFKRLTSILPMLMICYMVSDPFLVFLLAAVILLTEVILRVCTSILPEHPSEISIALILVMWTTNSVSTFAYLAPAILLTMQPSVPLLLTGFVWVFGVSVYITNTFTALPYYNWSQLVPGFLVVVISMVTANQSGHVAGAAWEWWMAAGIMVIYGSNTVQTLIMQKATQTALNAARQEANARLAALEKLTRRDSLTGLLNRRAFEDKVAALIQSRAYGGQVAVFLIDLDRFKPINDSYSHDAGDQVLVTLAQRLTEAAGDIGVAARFGGDEFAFAKPGLRSAQEAEALGAALLASIEEPIVYEGRKLRVGASLGIGMTGMGNNQVDAICAAADQAMYRAKTDTGTKVILYHKEDFAPRVTLQDRACIIDALEKGQIGPHYQPKVNLRTGCLTGFEALARWDHPERGLLLPGRFLPQIDELGLQGDFLNHMAEAVLSDVTGLLAEGLNPGQVSINVPEVTLATYSGRQDLDRLLEKFAGAKPFITFEITEDVFITRAGDFIQESISHFRAQGVRISLDDFGTGFASFQHLRELEFDELKIDTSFVAGLGIDPSAEVLVEGFLSIAKGLGVDVIAEGVETDAQRNRLLELGAHFGQGWRFGRAIPLDEARVRMIAEQLSPPRIAG</sequence>
<dbReference type="PROSITE" id="PS50887">
    <property type="entry name" value="GGDEF"/>
    <property type="match status" value="1"/>
</dbReference>
<feature type="transmembrane region" description="Helical" evidence="1">
    <location>
        <begin position="33"/>
        <end position="57"/>
    </location>
</feature>
<dbReference type="InterPro" id="IPR000160">
    <property type="entry name" value="GGDEF_dom"/>
</dbReference>